<evidence type="ECO:0000259" key="2">
    <source>
        <dbReference type="Pfam" id="PF02657"/>
    </source>
</evidence>
<dbReference type="Pfam" id="PF02657">
    <property type="entry name" value="SufE"/>
    <property type="match status" value="1"/>
</dbReference>
<dbReference type="SUPFAM" id="SSF82649">
    <property type="entry name" value="SufE/NifU"/>
    <property type="match status" value="1"/>
</dbReference>
<evidence type="ECO:0000313" key="4">
    <source>
        <dbReference type="Proteomes" id="UP000823661"/>
    </source>
</evidence>
<organism evidence="3 4">
    <name type="scientific">Candidatus Cryptobacteroides intestinavium</name>
    <dbReference type="NCBI Taxonomy" id="2840766"/>
    <lineage>
        <taxon>Bacteria</taxon>
        <taxon>Pseudomonadati</taxon>
        <taxon>Bacteroidota</taxon>
        <taxon>Bacteroidia</taxon>
        <taxon>Bacteroidales</taxon>
        <taxon>Candidatus Cryptobacteroides</taxon>
    </lineage>
</organism>
<sequence length="143" mass="16504">MEEQTKTLQEVESDVVDEFSMFDEWLDKYEYLIELGKSLKSYPETDKTDDRLIKGCQSRVWLDYKIEDGRIWFNADSDAIITKGIISLLIRIYSGRTPEEIMSSDFSVVDKIGLKENLSPTRANGLVSMIARIREIAVENNKL</sequence>
<dbReference type="Gene3D" id="3.90.1010.10">
    <property type="match status" value="1"/>
</dbReference>
<dbReference type="PANTHER" id="PTHR43597">
    <property type="entry name" value="SULFUR ACCEPTOR PROTEIN CSDE"/>
    <property type="match status" value="1"/>
</dbReference>
<dbReference type="Proteomes" id="UP000823661">
    <property type="component" value="Unassembled WGS sequence"/>
</dbReference>
<gene>
    <name evidence="3" type="ORF">IAC06_02610</name>
</gene>
<evidence type="ECO:0000313" key="3">
    <source>
        <dbReference type="EMBL" id="MBO8451763.1"/>
    </source>
</evidence>
<evidence type="ECO:0000256" key="1">
    <source>
        <dbReference type="ARBA" id="ARBA00010282"/>
    </source>
</evidence>
<comment type="similarity">
    <text evidence="1">Belongs to the SufE family.</text>
</comment>
<dbReference type="EMBL" id="JADIMI010000021">
    <property type="protein sequence ID" value="MBO8451763.1"/>
    <property type="molecule type" value="Genomic_DNA"/>
</dbReference>
<protein>
    <submittedName>
        <fullName evidence="3">SufE family protein</fullName>
    </submittedName>
</protein>
<feature type="domain" description="Fe-S metabolism associated" evidence="2">
    <location>
        <begin position="16"/>
        <end position="135"/>
    </location>
</feature>
<reference evidence="3" key="2">
    <citation type="journal article" date="2021" name="PeerJ">
        <title>Extensive microbial diversity within the chicken gut microbiome revealed by metagenomics and culture.</title>
        <authorList>
            <person name="Gilroy R."/>
            <person name="Ravi A."/>
            <person name="Getino M."/>
            <person name="Pursley I."/>
            <person name="Horton D.L."/>
            <person name="Alikhan N.F."/>
            <person name="Baker D."/>
            <person name="Gharbi K."/>
            <person name="Hall N."/>
            <person name="Watson M."/>
            <person name="Adriaenssens E.M."/>
            <person name="Foster-Nyarko E."/>
            <person name="Jarju S."/>
            <person name="Secka A."/>
            <person name="Antonio M."/>
            <person name="Oren A."/>
            <person name="Chaudhuri R.R."/>
            <person name="La Ragione R."/>
            <person name="Hildebrand F."/>
            <person name="Pallen M.J."/>
        </authorList>
    </citation>
    <scope>NUCLEOTIDE SEQUENCE</scope>
    <source>
        <strain evidence="3">B1-20833</strain>
    </source>
</reference>
<dbReference type="AlphaFoldDB" id="A0A9D9ERH3"/>
<accession>A0A9D9ERH3</accession>
<comment type="caution">
    <text evidence="3">The sequence shown here is derived from an EMBL/GenBank/DDBJ whole genome shotgun (WGS) entry which is preliminary data.</text>
</comment>
<name>A0A9D9ERH3_9BACT</name>
<dbReference type="InterPro" id="IPR003808">
    <property type="entry name" value="Fe-S_metab-assoc_dom"/>
</dbReference>
<proteinExistence type="inferred from homology"/>
<reference evidence="3" key="1">
    <citation type="submission" date="2020-10" db="EMBL/GenBank/DDBJ databases">
        <authorList>
            <person name="Gilroy R."/>
        </authorList>
    </citation>
    <scope>NUCLEOTIDE SEQUENCE</scope>
    <source>
        <strain evidence="3">B1-20833</strain>
    </source>
</reference>
<dbReference type="PANTHER" id="PTHR43597:SF5">
    <property type="entry name" value="SUFE-LIKE PROTEIN 2, CHLOROPLASTIC"/>
    <property type="match status" value="1"/>
</dbReference>